<proteinExistence type="predicted"/>
<name>A0A376CJ04_9CORY</name>
<reference evidence="1 2" key="1">
    <citation type="submission" date="2018-06" db="EMBL/GenBank/DDBJ databases">
        <authorList>
            <consortium name="Pathogen Informatics"/>
            <person name="Doyle S."/>
        </authorList>
    </citation>
    <scope>NUCLEOTIDE SEQUENCE [LARGE SCALE GENOMIC DNA]</scope>
    <source>
        <strain evidence="1 2">NCTC11862</strain>
    </source>
</reference>
<gene>
    <name evidence="1" type="ORF">NCTC11862_00139</name>
</gene>
<dbReference type="Pfam" id="PF10722">
    <property type="entry name" value="YbjN"/>
    <property type="match status" value="1"/>
</dbReference>
<dbReference type="STRING" id="35756.GCA_001044155_01400"/>
<evidence type="ECO:0000313" key="1">
    <source>
        <dbReference type="EMBL" id="STC68273.1"/>
    </source>
</evidence>
<evidence type="ECO:0008006" key="3">
    <source>
        <dbReference type="Google" id="ProtNLM"/>
    </source>
</evidence>
<accession>A0A376CJ04</accession>
<dbReference type="Proteomes" id="UP000254467">
    <property type="component" value="Unassembled WGS sequence"/>
</dbReference>
<dbReference type="AlphaFoldDB" id="A0A376CJ04"/>
<protein>
    <recommendedName>
        <fullName evidence="3">Sensory transduction regulator</fullName>
    </recommendedName>
</protein>
<organism evidence="1 2">
    <name type="scientific">Corynebacterium pilosum</name>
    <dbReference type="NCBI Taxonomy" id="35756"/>
    <lineage>
        <taxon>Bacteria</taxon>
        <taxon>Bacillati</taxon>
        <taxon>Actinomycetota</taxon>
        <taxon>Actinomycetes</taxon>
        <taxon>Mycobacteriales</taxon>
        <taxon>Corynebacteriaceae</taxon>
        <taxon>Corynebacterium</taxon>
    </lineage>
</organism>
<keyword evidence="2" id="KW-1185">Reference proteome</keyword>
<dbReference type="EMBL" id="UFXQ01000001">
    <property type="protein sequence ID" value="STC68273.1"/>
    <property type="molecule type" value="Genomic_DNA"/>
</dbReference>
<sequence>MLNTTIVFTALTSAADRAITLTHMARHRKPDKIGQAQASAVDLPRVEHALQGLGYGFATEFDRIVIGAYDYIATVWIDYSAPHALVIDSEGRVPLDLDYASQLAEALDRWNQERIGPTVSYRLTAAGNISVRARTATWIKHGLSDDQLLTFLASSMNALGTFAHEFREELELDDDALTVPETLVTEQDYAALHGRHPHSRHLPADEEIGVYAVPDEAVIAEHEPIDEFVGEHITEPLTQLEFSYTEGEDGIVSTAVNGVGFALCVDGGAFFRVTGGWITEFDPQSDFLDLWLACNEHNESAVGTTAYTRMEEGVMLLHLEAAVNITDGMALDQRSHFVISALVSILGAMDSLSKQTQGTTIVQWPH</sequence>
<dbReference type="InterPro" id="IPR019660">
    <property type="entry name" value="Put_sensory_transdc_reg_YbjN"/>
</dbReference>
<evidence type="ECO:0000313" key="2">
    <source>
        <dbReference type="Proteomes" id="UP000254467"/>
    </source>
</evidence>